<feature type="region of interest" description="Disordered" evidence="1">
    <location>
        <begin position="25"/>
        <end position="60"/>
    </location>
</feature>
<gene>
    <name evidence="2" type="ORF">ACRE_046350</name>
</gene>
<dbReference type="HOGENOM" id="CLU_2941171_0_0_1"/>
<comment type="caution">
    <text evidence="2">The sequence shown here is derived from an EMBL/GenBank/DDBJ whole genome shotgun (WGS) entry which is preliminary data.</text>
</comment>
<dbReference type="EMBL" id="JPKY01000046">
    <property type="protein sequence ID" value="KFH44590.1"/>
    <property type="molecule type" value="Genomic_DNA"/>
</dbReference>
<evidence type="ECO:0000313" key="3">
    <source>
        <dbReference type="Proteomes" id="UP000029964"/>
    </source>
</evidence>
<dbReference type="Proteomes" id="UP000029964">
    <property type="component" value="Unassembled WGS sequence"/>
</dbReference>
<protein>
    <submittedName>
        <fullName evidence="2">Uncharacterized protein</fullName>
    </submittedName>
</protein>
<evidence type="ECO:0000256" key="1">
    <source>
        <dbReference type="SAM" id="MobiDB-lite"/>
    </source>
</evidence>
<accession>A0A086T5F8</accession>
<proteinExistence type="predicted"/>
<keyword evidence="3" id="KW-1185">Reference proteome</keyword>
<dbReference type="AlphaFoldDB" id="A0A086T5F8"/>
<sequence length="60" mass="6661">MPADTRPRPPLAASSRVPVIRLLHLMAPATPPRDRRRGPRQGPRDNRNEIQVGTVEESGI</sequence>
<name>A0A086T5F8_HAPC1</name>
<organism evidence="2 3">
    <name type="scientific">Hapsidospora chrysogenum (strain ATCC 11550 / CBS 779.69 / DSM 880 / IAM 14645 / JCM 23072 / IMI 49137)</name>
    <name type="common">Acremonium chrysogenum</name>
    <dbReference type="NCBI Taxonomy" id="857340"/>
    <lineage>
        <taxon>Eukaryota</taxon>
        <taxon>Fungi</taxon>
        <taxon>Dikarya</taxon>
        <taxon>Ascomycota</taxon>
        <taxon>Pezizomycotina</taxon>
        <taxon>Sordariomycetes</taxon>
        <taxon>Hypocreomycetidae</taxon>
        <taxon>Hypocreales</taxon>
        <taxon>Bionectriaceae</taxon>
        <taxon>Hapsidospora</taxon>
    </lineage>
</organism>
<evidence type="ECO:0000313" key="2">
    <source>
        <dbReference type="EMBL" id="KFH44590.1"/>
    </source>
</evidence>
<reference evidence="3" key="1">
    <citation type="journal article" date="2014" name="Genome Announc.">
        <title>Genome sequence and annotation of Acremonium chrysogenum, producer of the beta-lactam antibiotic cephalosporin C.</title>
        <authorList>
            <person name="Terfehr D."/>
            <person name="Dahlmann T.A."/>
            <person name="Specht T."/>
            <person name="Zadra I."/>
            <person name="Kuernsteiner H."/>
            <person name="Kueck U."/>
        </authorList>
    </citation>
    <scope>NUCLEOTIDE SEQUENCE [LARGE SCALE GENOMIC DNA]</scope>
    <source>
        <strain evidence="3">ATCC 11550 / CBS 779.69 / DSM 880 / IAM 14645 / JCM 23072 / IMI 49137</strain>
    </source>
</reference>